<dbReference type="RefSeq" id="WP_248681648.1">
    <property type="nucleotide sequence ID" value="NZ_JALPRY010000003.1"/>
</dbReference>
<comment type="caution">
    <text evidence="1">The sequence shown here is derived from an EMBL/GenBank/DDBJ whole genome shotgun (WGS) entry which is preliminary data.</text>
</comment>
<dbReference type="InterPro" id="IPR004220">
    <property type="entry name" value="5-COMe_2-OHmuconate_Isoase"/>
</dbReference>
<sequence>MPHLTLEYSANLDDRVDFDALCARVLDTILATGLFEVGAVRVRAIRCQAYAVADNLPENAFVDLSFRIGVGRSLDEKKRAGEQIFTVVAEELSELFKTPHFALSMEIREIDPDLSWKKNAIHPRLRQANA</sequence>
<evidence type="ECO:0000313" key="2">
    <source>
        <dbReference type="Proteomes" id="UP001202827"/>
    </source>
</evidence>
<gene>
    <name evidence="1" type="ORF">M0654_02215</name>
</gene>
<dbReference type="PANTHER" id="PTHR37950:SF1">
    <property type="entry name" value="4-HYDROXYPHENYLACETATE CATABOLISM PROTEIN"/>
    <property type="match status" value="1"/>
</dbReference>
<dbReference type="EMBL" id="JALPRY010000003">
    <property type="protein sequence ID" value="MCK8778787.1"/>
    <property type="molecule type" value="Genomic_DNA"/>
</dbReference>
<accession>A0ABT0ILN1</accession>
<name>A0ABT0ILN1_9HYPH</name>
<dbReference type="InterPro" id="IPR014347">
    <property type="entry name" value="Tautomerase/MIF_sf"/>
</dbReference>
<dbReference type="SUPFAM" id="SSF55331">
    <property type="entry name" value="Tautomerase/MIF"/>
    <property type="match status" value="1"/>
</dbReference>
<proteinExistence type="predicted"/>
<evidence type="ECO:0000313" key="1">
    <source>
        <dbReference type="EMBL" id="MCK8778787.1"/>
    </source>
</evidence>
<dbReference type="Pfam" id="PF02962">
    <property type="entry name" value="CHMI"/>
    <property type="match status" value="1"/>
</dbReference>
<keyword evidence="2" id="KW-1185">Reference proteome</keyword>
<organism evidence="1 2">
    <name type="scientific">Neorhizobium turbinariae</name>
    <dbReference type="NCBI Taxonomy" id="2937795"/>
    <lineage>
        <taxon>Bacteria</taxon>
        <taxon>Pseudomonadati</taxon>
        <taxon>Pseudomonadota</taxon>
        <taxon>Alphaproteobacteria</taxon>
        <taxon>Hyphomicrobiales</taxon>
        <taxon>Rhizobiaceae</taxon>
        <taxon>Rhizobium/Agrobacterium group</taxon>
        <taxon>Neorhizobium</taxon>
    </lineage>
</organism>
<dbReference type="Gene3D" id="3.30.429.10">
    <property type="entry name" value="Macrophage Migration Inhibitory Factor"/>
    <property type="match status" value="1"/>
</dbReference>
<dbReference type="CDD" id="cd00580">
    <property type="entry name" value="CHMI"/>
    <property type="match status" value="1"/>
</dbReference>
<dbReference type="Proteomes" id="UP001202827">
    <property type="component" value="Unassembled WGS sequence"/>
</dbReference>
<dbReference type="PANTHER" id="PTHR37950">
    <property type="entry name" value="4-HYDROXYPHENYLACETATE CATABOLISM PROTEIN"/>
    <property type="match status" value="1"/>
</dbReference>
<reference evidence="1 2" key="1">
    <citation type="submission" date="2022-04" db="EMBL/GenBank/DDBJ databases">
        <title>Rhizobium coralii sp. nov., isolated from coral Turbinaria peltata.</title>
        <authorList>
            <person name="Sun H."/>
        </authorList>
    </citation>
    <scope>NUCLEOTIDE SEQUENCE [LARGE SCALE GENOMIC DNA]</scope>
    <source>
        <strain evidence="1 2">NTR19</strain>
    </source>
</reference>
<protein>
    <submittedName>
        <fullName evidence="1">5-carboxymethyl-2-hydroxymuconate Delta-isomerase</fullName>
    </submittedName>
</protein>